<feature type="transmembrane region" description="Helical" evidence="8">
    <location>
        <begin position="75"/>
        <end position="93"/>
    </location>
</feature>
<feature type="transmembrane region" description="Helical" evidence="8">
    <location>
        <begin position="300"/>
        <end position="323"/>
    </location>
</feature>
<name>A0A1I5IZI5_9HYPH</name>
<feature type="transmembrane region" description="Helical" evidence="8">
    <location>
        <begin position="242"/>
        <end position="264"/>
    </location>
</feature>
<dbReference type="PANTHER" id="PTHR23522:SF10">
    <property type="entry name" value="3-PHENYLPROPIONIC ACID TRANSPORTER-RELATED"/>
    <property type="match status" value="1"/>
</dbReference>
<evidence type="ECO:0000256" key="5">
    <source>
        <dbReference type="ARBA" id="ARBA00022692"/>
    </source>
</evidence>
<evidence type="ECO:0000313" key="11">
    <source>
        <dbReference type="Proteomes" id="UP000199236"/>
    </source>
</evidence>
<evidence type="ECO:0000256" key="1">
    <source>
        <dbReference type="ARBA" id="ARBA00004429"/>
    </source>
</evidence>
<keyword evidence="11" id="KW-1185">Reference proteome</keyword>
<dbReference type="Gene3D" id="1.20.1250.20">
    <property type="entry name" value="MFS general substrate transporter like domains"/>
    <property type="match status" value="2"/>
</dbReference>
<keyword evidence="7 8" id="KW-0472">Membrane</keyword>
<feature type="transmembrane region" description="Helical" evidence="8">
    <location>
        <begin position="204"/>
        <end position="222"/>
    </location>
</feature>
<evidence type="ECO:0000256" key="3">
    <source>
        <dbReference type="ARBA" id="ARBA00022475"/>
    </source>
</evidence>
<dbReference type="NCBIfam" id="NF037955">
    <property type="entry name" value="mfs"/>
    <property type="match status" value="1"/>
</dbReference>
<dbReference type="InterPro" id="IPR036259">
    <property type="entry name" value="MFS_trans_sf"/>
</dbReference>
<organism evidence="10 11">
    <name type="scientific">Cohaesibacter marisflavi</name>
    <dbReference type="NCBI Taxonomy" id="655353"/>
    <lineage>
        <taxon>Bacteria</taxon>
        <taxon>Pseudomonadati</taxon>
        <taxon>Pseudomonadota</taxon>
        <taxon>Alphaproteobacteria</taxon>
        <taxon>Hyphomicrobiales</taxon>
        <taxon>Cohaesibacteraceae</taxon>
    </lineage>
</organism>
<dbReference type="GO" id="GO:0015528">
    <property type="term" value="F:lactose:proton symporter activity"/>
    <property type="evidence" value="ECO:0007669"/>
    <property type="project" value="TreeGrafter"/>
</dbReference>
<evidence type="ECO:0000256" key="4">
    <source>
        <dbReference type="ARBA" id="ARBA00022519"/>
    </source>
</evidence>
<feature type="domain" description="Major facilitator superfamily associated" evidence="9">
    <location>
        <begin position="11"/>
        <end position="364"/>
    </location>
</feature>
<keyword evidence="6 8" id="KW-1133">Transmembrane helix</keyword>
<feature type="transmembrane region" description="Helical" evidence="8">
    <location>
        <begin position="335"/>
        <end position="358"/>
    </location>
</feature>
<gene>
    <name evidence="10" type="ORF">SAMN04488056_11099</name>
</gene>
<feature type="transmembrane region" description="Helical" evidence="8">
    <location>
        <begin position="276"/>
        <end position="294"/>
    </location>
</feature>
<keyword evidence="2" id="KW-0813">Transport</keyword>
<dbReference type="GO" id="GO:0030395">
    <property type="term" value="F:lactose binding"/>
    <property type="evidence" value="ECO:0007669"/>
    <property type="project" value="TreeGrafter"/>
</dbReference>
<evidence type="ECO:0000256" key="6">
    <source>
        <dbReference type="ARBA" id="ARBA00022989"/>
    </source>
</evidence>
<keyword evidence="3" id="KW-1003">Cell membrane</keyword>
<evidence type="ECO:0000256" key="7">
    <source>
        <dbReference type="ARBA" id="ARBA00023136"/>
    </source>
</evidence>
<evidence type="ECO:0000259" key="9">
    <source>
        <dbReference type="Pfam" id="PF12832"/>
    </source>
</evidence>
<comment type="subcellular location">
    <subcellularLocation>
        <location evidence="1">Cell inner membrane</location>
        <topology evidence="1">Multi-pass membrane protein</topology>
    </subcellularLocation>
</comment>
<dbReference type="SUPFAM" id="SSF103473">
    <property type="entry name" value="MFS general substrate transporter"/>
    <property type="match status" value="1"/>
</dbReference>
<dbReference type="GO" id="GO:0005886">
    <property type="term" value="C:plasma membrane"/>
    <property type="evidence" value="ECO:0007669"/>
    <property type="project" value="UniProtKB-SubCell"/>
</dbReference>
<dbReference type="Proteomes" id="UP000199236">
    <property type="component" value="Unassembled WGS sequence"/>
</dbReference>
<evidence type="ECO:0000313" key="10">
    <source>
        <dbReference type="EMBL" id="SFO65947.1"/>
    </source>
</evidence>
<feature type="transmembrane region" description="Helical" evidence="8">
    <location>
        <begin position="47"/>
        <end position="66"/>
    </location>
</feature>
<dbReference type="STRING" id="655353.SAMN04488056_11099"/>
<dbReference type="RefSeq" id="WP_090074292.1">
    <property type="nucleotide sequence ID" value="NZ_FOVR01000010.1"/>
</dbReference>
<dbReference type="InterPro" id="IPR024989">
    <property type="entry name" value="MFS_assoc_dom"/>
</dbReference>
<keyword evidence="5 8" id="KW-0812">Transmembrane</keyword>
<accession>A0A1I5IZI5</accession>
<dbReference type="PIRSF" id="PIRSF004925">
    <property type="entry name" value="HcaT"/>
    <property type="match status" value="1"/>
</dbReference>
<feature type="transmembrane region" description="Helical" evidence="8">
    <location>
        <begin position="164"/>
        <end position="183"/>
    </location>
</feature>
<keyword evidence="4" id="KW-0997">Cell inner membrane</keyword>
<reference evidence="10 11" key="1">
    <citation type="submission" date="2016-10" db="EMBL/GenBank/DDBJ databases">
        <authorList>
            <person name="de Groot N.N."/>
        </authorList>
    </citation>
    <scope>NUCLEOTIDE SEQUENCE [LARGE SCALE GENOMIC DNA]</scope>
    <source>
        <strain evidence="10 11">CGMCC 1.9157</strain>
    </source>
</reference>
<feature type="transmembrane region" description="Helical" evidence="8">
    <location>
        <begin position="15"/>
        <end position="35"/>
    </location>
</feature>
<proteinExistence type="predicted"/>
<evidence type="ECO:0000256" key="8">
    <source>
        <dbReference type="SAM" id="Phobius"/>
    </source>
</evidence>
<dbReference type="EMBL" id="FOVR01000010">
    <property type="protein sequence ID" value="SFO65947.1"/>
    <property type="molecule type" value="Genomic_DNA"/>
</dbReference>
<sequence>MHPPIQQKYALRMSLFYAGFFFPFGIYVPFFGIWLKSLAFSPEEIGLVLTIPMIARVVFTPLMAAISDKIGDRRLALRIYCSFYGLTFVLIMLNDSLIWIALVMALSHIAQSAIIPVGDSLALAGTRRFGLDYGRMRSSGTLAFLAANLAGGLFMEHFGANKLIWLLVIGNMLHIIFSVSLPIDPRRIDNKALAKGTRLDWAQLKQFGQGCFWIILVSASLLQASHSMLYSFSAIYWTKIGVSANMTGLLWSMASVSEIILFRYSKKISAIFDWRALLKIAALIAIVRWATFPLELPTYGYLLLQVLHAGSFGCAHLGAMFFINETVDDELSGTAQGLYTMLTGLLSAIATTASGFLYAEFEGAAFLTMSLIALLALSLLMLSRWVPLTHIRVNGASK</sequence>
<dbReference type="InterPro" id="IPR026032">
    <property type="entry name" value="HcaT-like"/>
</dbReference>
<dbReference type="AlphaFoldDB" id="A0A1I5IZI5"/>
<dbReference type="Pfam" id="PF12832">
    <property type="entry name" value="MFS_1_like"/>
    <property type="match status" value="1"/>
</dbReference>
<dbReference type="PANTHER" id="PTHR23522">
    <property type="entry name" value="BLL5896 PROTEIN"/>
    <property type="match status" value="1"/>
</dbReference>
<protein>
    <submittedName>
        <fullName evidence="10">MFS transporter, PPP family, 3-phenylpropionic acid transporter</fullName>
    </submittedName>
</protein>
<feature type="transmembrane region" description="Helical" evidence="8">
    <location>
        <begin position="364"/>
        <end position="382"/>
    </location>
</feature>
<dbReference type="OrthoDB" id="9150135at2"/>
<evidence type="ECO:0000256" key="2">
    <source>
        <dbReference type="ARBA" id="ARBA00022448"/>
    </source>
</evidence>